<accession>E1YGH7</accession>
<dbReference type="EMBL" id="FR695872">
    <property type="protein sequence ID" value="CBX29671.1"/>
    <property type="molecule type" value="Genomic_DNA"/>
</dbReference>
<dbReference type="AlphaFoldDB" id="E1YGH7"/>
<proteinExistence type="predicted"/>
<sequence length="45" mass="5350">MELASKVKYQIVYSHDWNSSFFQVHMQMIPIWIGFKEAINNLTGF</sequence>
<organism evidence="1">
    <name type="scientific">uncultured Desulfobacterium sp</name>
    <dbReference type="NCBI Taxonomy" id="201089"/>
    <lineage>
        <taxon>Bacteria</taxon>
        <taxon>Pseudomonadati</taxon>
        <taxon>Thermodesulfobacteriota</taxon>
        <taxon>Desulfobacteria</taxon>
        <taxon>Desulfobacterales</taxon>
        <taxon>Desulfobacteriaceae</taxon>
        <taxon>Desulfobacterium</taxon>
        <taxon>environmental samples</taxon>
    </lineage>
</organism>
<protein>
    <submittedName>
        <fullName evidence="1">Uncharacterized protein</fullName>
    </submittedName>
</protein>
<evidence type="ECO:0000313" key="1">
    <source>
        <dbReference type="EMBL" id="CBX29671.1"/>
    </source>
</evidence>
<reference evidence="1" key="1">
    <citation type="journal article" date="2011" name="Environ. Microbiol.">
        <title>Genomic insights into the metabolic potential of the polycyclic aromatic hydrocarbon degrading sulfate-reducing Deltaproteobacterium N47.</title>
        <authorList>
            <person name="Bergmann F."/>
            <person name="Selesi D."/>
            <person name="Weinmaier T."/>
            <person name="Tischler P."/>
            <person name="Rattei T."/>
            <person name="Meckenstock R.U."/>
        </authorList>
    </citation>
    <scope>NUCLEOTIDE SEQUENCE</scope>
</reference>
<name>E1YGH7_9BACT</name>
<gene>
    <name evidence="1" type="ORF">N47_J06520</name>
</gene>